<dbReference type="GO" id="GO:0006887">
    <property type="term" value="P:exocytosis"/>
    <property type="evidence" value="ECO:0007669"/>
    <property type="project" value="TreeGrafter"/>
</dbReference>
<dbReference type="EMBL" id="UYRT01082127">
    <property type="protein sequence ID" value="VDN25522.1"/>
    <property type="molecule type" value="Genomic_DNA"/>
</dbReference>
<reference evidence="5" key="1">
    <citation type="submission" date="2016-06" db="UniProtKB">
        <authorList>
            <consortium name="WormBaseParasite"/>
        </authorList>
    </citation>
    <scope>IDENTIFICATION</scope>
</reference>
<name>A0A183E2J1_9BILA</name>
<reference evidence="3 4" key="2">
    <citation type="submission" date="2018-11" db="EMBL/GenBank/DDBJ databases">
        <authorList>
            <consortium name="Pathogen Informatics"/>
        </authorList>
    </citation>
    <scope>NUCLEOTIDE SEQUENCE [LARGE SCALE GENOMIC DNA]</scope>
</reference>
<dbReference type="GO" id="GO:0005085">
    <property type="term" value="F:guanyl-nucleotide exchange factor activity"/>
    <property type="evidence" value="ECO:0007669"/>
    <property type="project" value="InterPro"/>
</dbReference>
<sequence>MHFLVAFQIAAVCDFFTYIRYVNNGIVKSGVHDSYWDIICLRKNMTLARLGLNFIAAVCDFFTYIRYVNNGIVKSGIAAVCDFFTYIRYVNNGIVKSGVHDSYWDIICLRKNMTLARLGLNFVTKIGGSQTSTS</sequence>
<evidence type="ECO:0000313" key="4">
    <source>
        <dbReference type="Proteomes" id="UP000271098"/>
    </source>
</evidence>
<dbReference type="PANTHER" id="PTHR14430:SF0">
    <property type="entry name" value="SEC2P DOMAIN-CONTAINING PROTEIN"/>
    <property type="match status" value="1"/>
</dbReference>
<keyword evidence="4" id="KW-1185">Reference proteome</keyword>
<organism evidence="5">
    <name type="scientific">Gongylonema pulchrum</name>
    <dbReference type="NCBI Taxonomy" id="637853"/>
    <lineage>
        <taxon>Eukaryota</taxon>
        <taxon>Metazoa</taxon>
        <taxon>Ecdysozoa</taxon>
        <taxon>Nematoda</taxon>
        <taxon>Chromadorea</taxon>
        <taxon>Rhabditida</taxon>
        <taxon>Spirurina</taxon>
        <taxon>Spiruromorpha</taxon>
        <taxon>Spiruroidea</taxon>
        <taxon>Gongylonematidae</taxon>
        <taxon>Gongylonema</taxon>
    </lineage>
</organism>
<dbReference type="CDD" id="cd21044">
    <property type="entry name" value="Rab11BD_RAB3IP_like"/>
    <property type="match status" value="1"/>
</dbReference>
<dbReference type="Proteomes" id="UP000271098">
    <property type="component" value="Unassembled WGS sequence"/>
</dbReference>
<dbReference type="InterPro" id="IPR040351">
    <property type="entry name" value="RAB3IL/RAB3IP/Sec2"/>
</dbReference>
<accession>A0A183E2J1</accession>
<evidence type="ECO:0000313" key="5">
    <source>
        <dbReference type="WBParaSite" id="GPUH_0001520201-mRNA-1"/>
    </source>
</evidence>
<gene>
    <name evidence="3" type="ORF">GPUH_LOCUS15183</name>
</gene>
<dbReference type="PANTHER" id="PTHR14430">
    <property type="entry name" value="RABIN3-RELATED"/>
    <property type="match status" value="1"/>
</dbReference>
<comment type="similarity">
    <text evidence="2">Belongs to the SEC2 family.</text>
</comment>
<dbReference type="OrthoDB" id="5560525at2759"/>
<dbReference type="WBParaSite" id="GPUH_0001520201-mRNA-1">
    <property type="protein sequence ID" value="GPUH_0001520201-mRNA-1"/>
    <property type="gene ID" value="GPUH_0001520201"/>
</dbReference>
<protein>
    <submittedName>
        <fullName evidence="5">7TM_GPCR_Srx domain-containing protein</fullName>
    </submittedName>
</protein>
<evidence type="ECO:0000256" key="1">
    <source>
        <dbReference type="ARBA" id="ARBA00023054"/>
    </source>
</evidence>
<evidence type="ECO:0000313" key="3">
    <source>
        <dbReference type="EMBL" id="VDN25522.1"/>
    </source>
</evidence>
<evidence type="ECO:0000256" key="2">
    <source>
        <dbReference type="ARBA" id="ARBA00025794"/>
    </source>
</evidence>
<keyword evidence="1" id="KW-0175">Coiled coil</keyword>
<proteinExistence type="inferred from homology"/>
<dbReference type="Pfam" id="PF25555">
    <property type="entry name" value="RAB3A-like_C"/>
    <property type="match status" value="3"/>
</dbReference>
<dbReference type="AlphaFoldDB" id="A0A183E2J1"/>
<dbReference type="GO" id="GO:0070319">
    <property type="term" value="C:Golgi to plasma membrane transport vesicle"/>
    <property type="evidence" value="ECO:0007669"/>
    <property type="project" value="TreeGrafter"/>
</dbReference>